<organism evidence="2">
    <name type="scientific">uncultured Caudovirales phage</name>
    <dbReference type="NCBI Taxonomy" id="2100421"/>
    <lineage>
        <taxon>Viruses</taxon>
        <taxon>Duplodnaviria</taxon>
        <taxon>Heunggongvirae</taxon>
        <taxon>Uroviricota</taxon>
        <taxon>Caudoviricetes</taxon>
        <taxon>Peduoviridae</taxon>
        <taxon>Maltschvirus</taxon>
        <taxon>Maltschvirus maltsch</taxon>
    </lineage>
</organism>
<evidence type="ECO:0000313" key="1">
    <source>
        <dbReference type="EMBL" id="CAB4154575.1"/>
    </source>
</evidence>
<protein>
    <submittedName>
        <fullName evidence="2">Uncharacterized protein</fullName>
    </submittedName>
</protein>
<evidence type="ECO:0000313" key="2">
    <source>
        <dbReference type="EMBL" id="CAB5224064.1"/>
    </source>
</evidence>
<sequence length="45" mass="5088">MTWHEGYEAGKQGERARLKGVMQQMFDAYALTSSPLKETPSDVKN</sequence>
<dbReference type="EMBL" id="LR796617">
    <property type="protein sequence ID" value="CAB4154575.1"/>
    <property type="molecule type" value="Genomic_DNA"/>
</dbReference>
<proteinExistence type="predicted"/>
<dbReference type="EMBL" id="LR798328">
    <property type="protein sequence ID" value="CAB5224064.1"/>
    <property type="molecule type" value="Genomic_DNA"/>
</dbReference>
<accession>A0A6J7X0S7</accession>
<reference evidence="2" key="1">
    <citation type="submission" date="2020-05" db="EMBL/GenBank/DDBJ databases">
        <authorList>
            <person name="Chiriac C."/>
            <person name="Salcher M."/>
            <person name="Ghai R."/>
            <person name="Kavagutti S V."/>
        </authorList>
    </citation>
    <scope>NUCLEOTIDE SEQUENCE</scope>
</reference>
<gene>
    <name evidence="1" type="ORF">UFOVP652_15</name>
    <name evidence="2" type="ORF">UFOVP734_24</name>
</gene>
<name>A0A6J7X0S7_9CAUD</name>